<name>A0A0W1AGD0_9GAMM</name>
<gene>
    <name evidence="1" type="ORF">Lwal_1096</name>
</gene>
<dbReference type="RefSeq" id="WP_050598500.1">
    <property type="nucleotide sequence ID" value="NZ_CAAAIQ010000008.1"/>
</dbReference>
<dbReference type="Proteomes" id="UP000054729">
    <property type="component" value="Unassembled WGS sequence"/>
</dbReference>
<evidence type="ECO:0000313" key="1">
    <source>
        <dbReference type="EMBL" id="KTD80399.1"/>
    </source>
</evidence>
<dbReference type="PATRIC" id="fig|66969.6.peg.1201"/>
<dbReference type="EMBL" id="LNZB01000031">
    <property type="protein sequence ID" value="KTD80399.1"/>
    <property type="molecule type" value="Genomic_DNA"/>
</dbReference>
<dbReference type="OrthoDB" id="5654341at2"/>
<organism evidence="1 2">
    <name type="scientific">Legionella waltersii</name>
    <dbReference type="NCBI Taxonomy" id="66969"/>
    <lineage>
        <taxon>Bacteria</taxon>
        <taxon>Pseudomonadati</taxon>
        <taxon>Pseudomonadota</taxon>
        <taxon>Gammaproteobacteria</taxon>
        <taxon>Legionellales</taxon>
        <taxon>Legionellaceae</taxon>
        <taxon>Legionella</taxon>
    </lineage>
</organism>
<protein>
    <submittedName>
        <fullName evidence="1">Uncharacterized protein</fullName>
    </submittedName>
</protein>
<accession>A0A0W1AGD0</accession>
<reference evidence="1 2" key="1">
    <citation type="submission" date="2015-11" db="EMBL/GenBank/DDBJ databases">
        <title>Genomic analysis of 38 Legionella species identifies large and diverse effector repertoires.</title>
        <authorList>
            <person name="Burstein D."/>
            <person name="Amaro F."/>
            <person name="Zusman T."/>
            <person name="Lifshitz Z."/>
            <person name="Cohen O."/>
            <person name="Gilbert J.A."/>
            <person name="Pupko T."/>
            <person name="Shuman H.A."/>
            <person name="Segal G."/>
        </authorList>
    </citation>
    <scope>NUCLEOTIDE SEQUENCE [LARGE SCALE GENOMIC DNA]</scope>
    <source>
        <strain evidence="1 2">ATCC 51914</strain>
    </source>
</reference>
<proteinExistence type="predicted"/>
<comment type="caution">
    <text evidence="1">The sequence shown here is derived from an EMBL/GenBank/DDBJ whole genome shotgun (WGS) entry which is preliminary data.</text>
</comment>
<dbReference type="STRING" id="66969.Lwal_1096"/>
<evidence type="ECO:0000313" key="2">
    <source>
        <dbReference type="Proteomes" id="UP000054729"/>
    </source>
</evidence>
<keyword evidence="2" id="KW-1185">Reference proteome</keyword>
<sequence length="303" mass="34003">MPKLLLDIFNIMDKAQPIGVVGAIRPFKNNPLIVSADQLHVLLSRPDCLIKTLDKPYKVVRFLLRFNGELVFAAEGYPFAHIPAHYQMASMNPFDAVCISAGNAFFDKNNKLCVINHQSGDFRPSFNSLQFALNAFSRSHVPMEKKITVMRLNTNGVNEQDYSINAEDIKDPTLDAASKDVSYELPVTTTQNINYQNKLEACALLGLTITQQIKRLEKGAISHDPYWMNSSKKLKAIISALNELPPQINEAQLKLIVKNPNTQLYKALNIQRLSPMTFFGRLGWNNAKSLQSVNDVLTNNLNV</sequence>
<dbReference type="AlphaFoldDB" id="A0A0W1AGD0"/>